<evidence type="ECO:0008006" key="4">
    <source>
        <dbReference type="Google" id="ProtNLM"/>
    </source>
</evidence>
<reference evidence="2 3" key="1">
    <citation type="submission" date="2014-06" db="EMBL/GenBank/DDBJ databases">
        <authorList>
            <consortium name="DOE Joint Genome Institute"/>
            <person name="Kuo A."/>
            <person name="Kohler A."/>
            <person name="Nagy L.G."/>
            <person name="Floudas D."/>
            <person name="Copeland A."/>
            <person name="Barry K.W."/>
            <person name="Cichocki N."/>
            <person name="Veneault-Fourrey C."/>
            <person name="LaButti K."/>
            <person name="Lindquist E.A."/>
            <person name="Lipzen A."/>
            <person name="Lundell T."/>
            <person name="Morin E."/>
            <person name="Murat C."/>
            <person name="Sun H."/>
            <person name="Tunlid A."/>
            <person name="Henrissat B."/>
            <person name="Grigoriev I.V."/>
            <person name="Hibbett D.S."/>
            <person name="Martin F."/>
            <person name="Nordberg H.P."/>
            <person name="Cantor M.N."/>
            <person name="Hua S.X."/>
        </authorList>
    </citation>
    <scope>NUCLEOTIDE SEQUENCE [LARGE SCALE GENOMIC DNA]</scope>
    <source>
        <strain evidence="2 3">ATCC 200175</strain>
    </source>
</reference>
<proteinExistence type="predicted"/>
<dbReference type="PANTHER" id="PTHR33096">
    <property type="entry name" value="CXC2 DOMAIN-CONTAINING PROTEIN"/>
    <property type="match status" value="1"/>
</dbReference>
<dbReference type="PANTHER" id="PTHR33096:SF1">
    <property type="entry name" value="CXC1-LIKE CYSTEINE CLUSTER ASSOCIATED WITH KDZ TRANSPOSASES DOMAIN-CONTAINING PROTEIN"/>
    <property type="match status" value="1"/>
</dbReference>
<evidence type="ECO:0000313" key="2">
    <source>
        <dbReference type="EMBL" id="KIJ06618.1"/>
    </source>
</evidence>
<accession>A0A0C9T5Q2</accession>
<dbReference type="AlphaFoldDB" id="A0A0C9T5Q2"/>
<dbReference type="OrthoDB" id="3364670at2759"/>
<dbReference type="Pfam" id="PF18758">
    <property type="entry name" value="KDZ"/>
    <property type="match status" value="1"/>
</dbReference>
<dbReference type="HOGENOM" id="CLU_279139_0_0_1"/>
<dbReference type="InterPro" id="IPR040521">
    <property type="entry name" value="KDZ"/>
</dbReference>
<evidence type="ECO:0000313" key="3">
    <source>
        <dbReference type="Proteomes" id="UP000053647"/>
    </source>
</evidence>
<feature type="region of interest" description="Disordered" evidence="1">
    <location>
        <begin position="382"/>
        <end position="440"/>
    </location>
</feature>
<evidence type="ECO:0000256" key="1">
    <source>
        <dbReference type="SAM" id="MobiDB-lite"/>
    </source>
</evidence>
<dbReference type="EMBL" id="KN820241">
    <property type="protein sequence ID" value="KIJ06618.1"/>
    <property type="molecule type" value="Genomic_DNA"/>
</dbReference>
<dbReference type="Proteomes" id="UP000053647">
    <property type="component" value="Unassembled WGS sequence"/>
</dbReference>
<sequence>MGRRGRKTWECPWGIPFNAPRRTRLKTSSPQDFLSSRLPLLKTSWIPDWLRAFQLFMQLTTRLYCFEGVPPFLSSRLPARILDSRTNFLHPQGPNFVARLLPRFTLVRLHKHLSMFPRREFKPYLRPGHEHIREFDAKVIAYCNPYVITSPNADWIPEPHCFQIEELRVRADGRFGYQDCFQWPQAYSEKFEYAVCIPNPQKMREQEDPAKTLWELWTPTEDDFELIDPQSPFRVGKLKRSIYYNLYRLYDSAQDVVDQWKAKREGKKDIVTGMVLHSRHLLNNYNDSSSTPSLPRRTNNALMGCFTESISTCERLFRAGIPVWLVRSPQFIPQDMNIINVVTVTRPDHIVQKNFVHDGVVTMRTFRAKVLDAPDATSSVVVPQQSPVASSSQTASGGRVQANKNNNARNHAKQSIYSASASRSKVHNPKSGRDKWAEGDTTIMPLPFPQWVSAFKRVEKDPARVKTGIVDTGYQFPEPALIVTPVLPERRKLYCANWLAARPLWISRVEHHPPCLLPVPQTWCDFLNTIPSALLADNATTKSAREKLAAKSLFGNALVHLQGNTWATQGDVSWRNQRIAIATLEDPPAHLIRCILWEIYELGFRYELLDLDRAMVPGLWTEAPAERTELLYSIFPGESGLVMWQEDMPTTEQGMWASPATAYPFLESWRKLLSAWPEAPSRLCSPIVQEFFSSVVQSEILSSACADVKFPSYTVSFFPLTYQYGYICLRLDNLRRRFSTAYHWYLVLTITVAEHVANLVSCRTRPLNVEDGSVSDHERVQPSEYLRVQCPLCFGGNNWRRTHDTVNNVDVIVCIDACFTQKRSRNARDDVTQDPPNPTQTNFISEFDVKAMEAHVEACRNANGTRKRSRVLAADGDGYENGMKIPISVLDACGDSFIAADEKREKASTRYFADTGLMAMLCRHDRVLWLVNMTSAGEKQYYALALIQRLFNHLPSDMSVGLLYDIGCQLERSCRKWEFFSEAILSRLTFAIAVFHAYGHQWPCQVIYHPRKRVGFGLSDGEGCERLWSFLKPLIPVLRVSGFHQQLFVLDYQVRHLHAKSLACFGDWLHRRWLHCRKKMAAASEALASLDIDESILRDQWAAQVAHQTVPLARQSKNKGEEEIARARKK</sequence>
<name>A0A0C9T5Q2_PAXIN</name>
<keyword evidence="3" id="KW-1185">Reference proteome</keyword>
<organism evidence="2 3">
    <name type="scientific">Paxillus involutus ATCC 200175</name>
    <dbReference type="NCBI Taxonomy" id="664439"/>
    <lineage>
        <taxon>Eukaryota</taxon>
        <taxon>Fungi</taxon>
        <taxon>Dikarya</taxon>
        <taxon>Basidiomycota</taxon>
        <taxon>Agaricomycotina</taxon>
        <taxon>Agaricomycetes</taxon>
        <taxon>Agaricomycetidae</taxon>
        <taxon>Boletales</taxon>
        <taxon>Paxilineae</taxon>
        <taxon>Paxillaceae</taxon>
        <taxon>Paxillus</taxon>
    </lineage>
</organism>
<feature type="compositionally biased region" description="Low complexity" evidence="1">
    <location>
        <begin position="382"/>
        <end position="409"/>
    </location>
</feature>
<reference evidence="3" key="2">
    <citation type="submission" date="2015-01" db="EMBL/GenBank/DDBJ databases">
        <title>Evolutionary Origins and Diversification of the Mycorrhizal Mutualists.</title>
        <authorList>
            <consortium name="DOE Joint Genome Institute"/>
            <consortium name="Mycorrhizal Genomics Consortium"/>
            <person name="Kohler A."/>
            <person name="Kuo A."/>
            <person name="Nagy L.G."/>
            <person name="Floudas D."/>
            <person name="Copeland A."/>
            <person name="Barry K.W."/>
            <person name="Cichocki N."/>
            <person name="Veneault-Fourrey C."/>
            <person name="LaButti K."/>
            <person name="Lindquist E.A."/>
            <person name="Lipzen A."/>
            <person name="Lundell T."/>
            <person name="Morin E."/>
            <person name="Murat C."/>
            <person name="Riley R."/>
            <person name="Ohm R."/>
            <person name="Sun H."/>
            <person name="Tunlid A."/>
            <person name="Henrissat B."/>
            <person name="Grigoriev I.V."/>
            <person name="Hibbett D.S."/>
            <person name="Martin F."/>
        </authorList>
    </citation>
    <scope>NUCLEOTIDE SEQUENCE [LARGE SCALE GENOMIC DNA]</scope>
    <source>
        <strain evidence="3">ATCC 200175</strain>
    </source>
</reference>
<protein>
    <recommendedName>
        <fullName evidence="4">CxC2-like cysteine cluster KDZ transposase-associated domain-containing protein</fullName>
    </recommendedName>
</protein>
<gene>
    <name evidence="2" type="ORF">PAXINDRAFT_20192</name>
</gene>